<dbReference type="Gene3D" id="1.20.1050.10">
    <property type="match status" value="1"/>
</dbReference>
<evidence type="ECO:0000313" key="2">
    <source>
        <dbReference type="EMBL" id="KAK7450617.1"/>
    </source>
</evidence>
<sequence length="255" mass="29753">MSDETTLIFYDIPSNIGTWSPNTWKTRYSLNFKNIPYKTTWIEYPDIENTLKSLGITPCATKPDGKTPHYTLPAIYDPSTKTGLTDSLAIAEYLDKKYPDKPLLIPPGTLVFHRSWEDALRPKLIAMFPFTYMITNEQTSWRLSPRSEEYFHRNRLVKFNVKKVEDVFPGGEAQKVQEWKKLEEGLGQLDRWYREEGIFVMGDKACFADFVLGGVLVWIRSVFGRDSQEWKDVSSWHNGRWGRMIQALEDYECQQ</sequence>
<keyword evidence="3" id="KW-1185">Reference proteome</keyword>
<accession>A0ABR1J7D9</accession>
<dbReference type="InterPro" id="IPR036249">
    <property type="entry name" value="Thioredoxin-like_sf"/>
</dbReference>
<feature type="domain" description="GST N-terminal" evidence="1">
    <location>
        <begin position="10"/>
        <end position="102"/>
    </location>
</feature>
<name>A0ABR1J7D9_9AGAR</name>
<dbReference type="InterPro" id="IPR054416">
    <property type="entry name" value="GST_UstS-like_C"/>
</dbReference>
<dbReference type="Pfam" id="PF22041">
    <property type="entry name" value="GST_C_7"/>
    <property type="match status" value="1"/>
</dbReference>
<comment type="caution">
    <text evidence="2">The sequence shown here is derived from an EMBL/GenBank/DDBJ whole genome shotgun (WGS) entry which is preliminary data.</text>
</comment>
<dbReference type="InterPro" id="IPR004045">
    <property type="entry name" value="Glutathione_S-Trfase_N"/>
</dbReference>
<evidence type="ECO:0000313" key="3">
    <source>
        <dbReference type="Proteomes" id="UP001498398"/>
    </source>
</evidence>
<dbReference type="Gene3D" id="3.40.30.10">
    <property type="entry name" value="Glutaredoxin"/>
    <property type="match status" value="1"/>
</dbReference>
<dbReference type="SUPFAM" id="SSF47616">
    <property type="entry name" value="GST C-terminal domain-like"/>
    <property type="match status" value="1"/>
</dbReference>
<dbReference type="Pfam" id="PF13409">
    <property type="entry name" value="GST_N_2"/>
    <property type="match status" value="1"/>
</dbReference>
<organism evidence="2 3">
    <name type="scientific">Marasmiellus scandens</name>
    <dbReference type="NCBI Taxonomy" id="2682957"/>
    <lineage>
        <taxon>Eukaryota</taxon>
        <taxon>Fungi</taxon>
        <taxon>Dikarya</taxon>
        <taxon>Basidiomycota</taxon>
        <taxon>Agaricomycotina</taxon>
        <taxon>Agaricomycetes</taxon>
        <taxon>Agaricomycetidae</taxon>
        <taxon>Agaricales</taxon>
        <taxon>Marasmiineae</taxon>
        <taxon>Omphalotaceae</taxon>
        <taxon>Marasmiellus</taxon>
    </lineage>
</organism>
<dbReference type="SUPFAM" id="SSF52833">
    <property type="entry name" value="Thioredoxin-like"/>
    <property type="match status" value="1"/>
</dbReference>
<protein>
    <recommendedName>
        <fullName evidence="1">GST N-terminal domain-containing protein</fullName>
    </recommendedName>
</protein>
<dbReference type="EMBL" id="JBANRG010000033">
    <property type="protein sequence ID" value="KAK7450617.1"/>
    <property type="molecule type" value="Genomic_DNA"/>
</dbReference>
<dbReference type="InterPro" id="IPR036282">
    <property type="entry name" value="Glutathione-S-Trfase_C_sf"/>
</dbReference>
<gene>
    <name evidence="2" type="ORF">VKT23_012927</name>
</gene>
<reference evidence="2 3" key="1">
    <citation type="submission" date="2024-01" db="EMBL/GenBank/DDBJ databases">
        <title>A draft genome for the cacao thread blight pathogen Marasmiellus scandens.</title>
        <authorList>
            <person name="Baruah I.K."/>
            <person name="Leung J."/>
            <person name="Bukari Y."/>
            <person name="Amoako-Attah I."/>
            <person name="Meinhardt L.W."/>
            <person name="Bailey B.A."/>
            <person name="Cohen S.P."/>
        </authorList>
    </citation>
    <scope>NUCLEOTIDE SEQUENCE [LARGE SCALE GENOMIC DNA]</scope>
    <source>
        <strain evidence="2 3">GH-19</strain>
    </source>
</reference>
<evidence type="ECO:0000259" key="1">
    <source>
        <dbReference type="PROSITE" id="PS50404"/>
    </source>
</evidence>
<proteinExistence type="predicted"/>
<dbReference type="PROSITE" id="PS50404">
    <property type="entry name" value="GST_NTER"/>
    <property type="match status" value="1"/>
</dbReference>
<dbReference type="Proteomes" id="UP001498398">
    <property type="component" value="Unassembled WGS sequence"/>
</dbReference>